<dbReference type="KEGG" id="spai:FPZ24_11920"/>
<accession>A0A5B8LJP0</accession>
<dbReference type="Gene3D" id="3.10.20.10">
    <property type="match status" value="2"/>
</dbReference>
<proteinExistence type="predicted"/>
<sequence length="172" mass="19716">MKLFAIYVGGELPGANIELHDMRFVAAPSMTKTHDTLRRQWWGAPASLHIDCWAQIDHADGYDVALRPQPYGGPERLYYVNLGGYDRSHFTEQHKNMFVVARSIGEAKQRALAAASGWDMPHRDDMYEAEQAFALDEHIGEQRLYIHLARRDEQRPLRFTCEYKPIGTKAKA</sequence>
<evidence type="ECO:0000313" key="2">
    <source>
        <dbReference type="EMBL" id="QDZ08099.1"/>
    </source>
</evidence>
<gene>
    <name evidence="2" type="ORF">FPZ24_11920</name>
</gene>
<organism evidence="2 3">
    <name type="scientific">Sphingomonas panacisoli</name>
    <dbReference type="NCBI Taxonomy" id="1813879"/>
    <lineage>
        <taxon>Bacteria</taxon>
        <taxon>Pseudomonadati</taxon>
        <taxon>Pseudomonadota</taxon>
        <taxon>Alphaproteobacteria</taxon>
        <taxon>Sphingomonadales</taxon>
        <taxon>Sphingomonadaceae</taxon>
        <taxon>Sphingomonas</taxon>
    </lineage>
</organism>
<dbReference type="Pfam" id="PF07566">
    <property type="entry name" value="DUF1543"/>
    <property type="match status" value="1"/>
</dbReference>
<dbReference type="OrthoDB" id="850243at2"/>
<dbReference type="AlphaFoldDB" id="A0A5B8LJP0"/>
<keyword evidence="3" id="KW-1185">Reference proteome</keyword>
<reference evidence="2 3" key="1">
    <citation type="submission" date="2019-07" db="EMBL/GenBank/DDBJ databases">
        <title>Full genome sequence of Sphingomonas sp. 4R-6-7(HKS19).</title>
        <authorList>
            <person name="Im W.-T."/>
        </authorList>
    </citation>
    <scope>NUCLEOTIDE SEQUENCE [LARGE SCALE GENOMIC DNA]</scope>
    <source>
        <strain evidence="2 3">HKS19</strain>
    </source>
</reference>
<dbReference type="RefSeq" id="WP_146572263.1">
    <property type="nucleotide sequence ID" value="NZ_CP042306.1"/>
</dbReference>
<dbReference type="Proteomes" id="UP000315673">
    <property type="component" value="Chromosome"/>
</dbReference>
<feature type="domain" description="DUF1543" evidence="1">
    <location>
        <begin position="15"/>
        <end position="66"/>
    </location>
</feature>
<name>A0A5B8LJP0_9SPHN</name>
<evidence type="ECO:0000259" key="1">
    <source>
        <dbReference type="Pfam" id="PF07566"/>
    </source>
</evidence>
<protein>
    <submittedName>
        <fullName evidence="2">DUF1543 domain-containing protein</fullName>
    </submittedName>
</protein>
<evidence type="ECO:0000313" key="3">
    <source>
        <dbReference type="Proteomes" id="UP000315673"/>
    </source>
</evidence>
<dbReference type="InterPro" id="IPR011440">
    <property type="entry name" value="DUF1543"/>
</dbReference>
<dbReference type="EMBL" id="CP042306">
    <property type="protein sequence ID" value="QDZ08099.1"/>
    <property type="molecule type" value="Genomic_DNA"/>
</dbReference>